<gene>
    <name evidence="8" type="primary">cmk</name>
    <name evidence="10" type="ordered locus">Trad_0784</name>
</gene>
<comment type="subcellular location">
    <subcellularLocation>
        <location evidence="8">Cytoplasm</location>
    </subcellularLocation>
</comment>
<reference evidence="10 11" key="2">
    <citation type="journal article" date="2011" name="Stand. Genomic Sci.">
        <title>Complete genome sequence of Truepera radiovictrix type strain (RQ-24).</title>
        <authorList>
            <person name="Ivanova N."/>
            <person name="Rohde C."/>
            <person name="Munk C."/>
            <person name="Nolan M."/>
            <person name="Lucas S."/>
            <person name="Del Rio T.G."/>
            <person name="Tice H."/>
            <person name="Deshpande S."/>
            <person name="Cheng J.F."/>
            <person name="Tapia R."/>
            <person name="Han C."/>
            <person name="Goodwin L."/>
            <person name="Pitluck S."/>
            <person name="Liolios K."/>
            <person name="Mavromatis K."/>
            <person name="Mikhailova N."/>
            <person name="Pati A."/>
            <person name="Chen A."/>
            <person name="Palaniappan K."/>
            <person name="Land M."/>
            <person name="Hauser L."/>
            <person name="Chang Y.J."/>
            <person name="Jeffries C.D."/>
            <person name="Brambilla E."/>
            <person name="Rohde M."/>
            <person name="Goker M."/>
            <person name="Tindall B.J."/>
            <person name="Woyke T."/>
            <person name="Bristow J."/>
            <person name="Eisen J.A."/>
            <person name="Markowitz V."/>
            <person name="Hugenholtz P."/>
            <person name="Kyrpides N.C."/>
            <person name="Klenk H.P."/>
            <person name="Lapidus A."/>
        </authorList>
    </citation>
    <scope>NUCLEOTIDE SEQUENCE [LARGE SCALE GENOMIC DNA]</scope>
    <source>
        <strain evidence="11">DSM 17093 / CIP 108686 / LMG 22925 / RQ-24</strain>
    </source>
</reference>
<dbReference type="InterPro" id="IPR003136">
    <property type="entry name" value="Cytidylate_kin"/>
</dbReference>
<comment type="catalytic activity">
    <reaction evidence="6 8">
        <text>dCMP + ATP = dCDP + ADP</text>
        <dbReference type="Rhea" id="RHEA:25094"/>
        <dbReference type="ChEBI" id="CHEBI:30616"/>
        <dbReference type="ChEBI" id="CHEBI:57566"/>
        <dbReference type="ChEBI" id="CHEBI:58593"/>
        <dbReference type="ChEBI" id="CHEBI:456216"/>
        <dbReference type="EC" id="2.7.4.25"/>
    </reaction>
</comment>
<evidence type="ECO:0000256" key="3">
    <source>
        <dbReference type="ARBA" id="ARBA00022741"/>
    </source>
</evidence>
<reference evidence="11" key="1">
    <citation type="submission" date="2010-05" db="EMBL/GenBank/DDBJ databases">
        <title>The complete genome of Truepera radiovictris DSM 17093.</title>
        <authorList>
            <consortium name="US DOE Joint Genome Institute (JGI-PGF)"/>
            <person name="Lucas S."/>
            <person name="Copeland A."/>
            <person name="Lapidus A."/>
            <person name="Glavina del Rio T."/>
            <person name="Dalin E."/>
            <person name="Tice H."/>
            <person name="Bruce D."/>
            <person name="Goodwin L."/>
            <person name="Pitluck S."/>
            <person name="Kyrpides N."/>
            <person name="Mavromatis K."/>
            <person name="Ovchinnikova G."/>
            <person name="Munk A.C."/>
            <person name="Detter J.C."/>
            <person name="Han C."/>
            <person name="Tapia R."/>
            <person name="Land M."/>
            <person name="Hauser L."/>
            <person name="Markowitz V."/>
            <person name="Cheng J.-F."/>
            <person name="Hugenholtz P."/>
            <person name="Woyke T."/>
            <person name="Wu D."/>
            <person name="Tindall B."/>
            <person name="Pomrenke H.G."/>
            <person name="Brambilla E."/>
            <person name="Klenk H.-P."/>
            <person name="Eisen J.A."/>
        </authorList>
    </citation>
    <scope>NUCLEOTIDE SEQUENCE [LARGE SCALE GENOMIC DNA]</scope>
    <source>
        <strain evidence="11">DSM 17093 / CIP 108686 / LMG 22925 / RQ-24</strain>
    </source>
</reference>
<keyword evidence="4 8" id="KW-0418">Kinase</keyword>
<keyword evidence="2 8" id="KW-0808">Transferase</keyword>
<comment type="similarity">
    <text evidence="1 8">Belongs to the cytidylate kinase family. Type 1 subfamily.</text>
</comment>
<dbReference type="InterPro" id="IPR027417">
    <property type="entry name" value="P-loop_NTPase"/>
</dbReference>
<evidence type="ECO:0000259" key="9">
    <source>
        <dbReference type="Pfam" id="PF02224"/>
    </source>
</evidence>
<feature type="binding site" evidence="8">
    <location>
        <begin position="38"/>
        <end position="46"/>
    </location>
    <ligand>
        <name>ATP</name>
        <dbReference type="ChEBI" id="CHEBI:30616"/>
    </ligand>
</feature>
<accession>D7CU20</accession>
<dbReference type="Pfam" id="PF02224">
    <property type="entry name" value="Cytidylate_kin"/>
    <property type="match status" value="1"/>
</dbReference>
<dbReference type="GO" id="GO:0006220">
    <property type="term" value="P:pyrimidine nucleotide metabolic process"/>
    <property type="evidence" value="ECO:0007669"/>
    <property type="project" value="UniProtKB-UniRule"/>
</dbReference>
<dbReference type="eggNOG" id="COG0283">
    <property type="taxonomic scope" value="Bacteria"/>
</dbReference>
<dbReference type="SUPFAM" id="SSF52540">
    <property type="entry name" value="P-loop containing nucleoside triphosphate hydrolases"/>
    <property type="match status" value="1"/>
</dbReference>
<dbReference type="GO" id="GO:0005524">
    <property type="term" value="F:ATP binding"/>
    <property type="evidence" value="ECO:0007669"/>
    <property type="project" value="UniProtKB-UniRule"/>
</dbReference>
<dbReference type="Proteomes" id="UP000000379">
    <property type="component" value="Chromosome"/>
</dbReference>
<evidence type="ECO:0000313" key="11">
    <source>
        <dbReference type="Proteomes" id="UP000000379"/>
    </source>
</evidence>
<dbReference type="HAMAP" id="MF_00238">
    <property type="entry name" value="Cytidyl_kinase_type1"/>
    <property type="match status" value="1"/>
</dbReference>
<sequence>MTLEGARLMMACMGEREVGAQRPLTAGGEETFVITIDGPAASGKSSVSRLVAQRLGIPYVSSGLLYRAATYLAQTSGEALDDEGALLQLLDRHRVQLVTAVGARNRIAVDGRTLDHELHTDRVDAGVSVVARHPGVRAWVDARLRELTGAFVVEGRDMGTQVFPHAAAKFYLSAPPEVRAARRVGERAGDLEAVTAALRRRDQLDAVQSRPAPEAVYLDTRDLTLDEVVARILGALPERRRA</sequence>
<keyword evidence="11" id="KW-1185">Reference proteome</keyword>
<evidence type="ECO:0000256" key="5">
    <source>
        <dbReference type="ARBA" id="ARBA00022840"/>
    </source>
</evidence>
<dbReference type="STRING" id="649638.Trad_0784"/>
<dbReference type="KEGG" id="tra:Trad_0784"/>
<evidence type="ECO:0000256" key="2">
    <source>
        <dbReference type="ARBA" id="ARBA00022679"/>
    </source>
</evidence>
<keyword evidence="5 8" id="KW-0067">ATP-binding</keyword>
<dbReference type="EMBL" id="CP002049">
    <property type="protein sequence ID" value="ADI13918.1"/>
    <property type="molecule type" value="Genomic_DNA"/>
</dbReference>
<dbReference type="GO" id="GO:0036431">
    <property type="term" value="F:dCMP kinase activity"/>
    <property type="evidence" value="ECO:0007669"/>
    <property type="project" value="InterPro"/>
</dbReference>
<dbReference type="GO" id="GO:0036430">
    <property type="term" value="F:CMP kinase activity"/>
    <property type="evidence" value="ECO:0007669"/>
    <property type="project" value="RHEA"/>
</dbReference>
<evidence type="ECO:0000313" key="10">
    <source>
        <dbReference type="EMBL" id="ADI13918.1"/>
    </source>
</evidence>
<proteinExistence type="inferred from homology"/>
<dbReference type="Gene3D" id="3.40.50.300">
    <property type="entry name" value="P-loop containing nucleotide triphosphate hydrolases"/>
    <property type="match status" value="1"/>
</dbReference>
<feature type="domain" description="Cytidylate kinase" evidence="9">
    <location>
        <begin position="34"/>
        <end position="234"/>
    </location>
</feature>
<evidence type="ECO:0000256" key="4">
    <source>
        <dbReference type="ARBA" id="ARBA00022777"/>
    </source>
</evidence>
<evidence type="ECO:0000256" key="7">
    <source>
        <dbReference type="ARBA" id="ARBA00048478"/>
    </source>
</evidence>
<organism evidence="10 11">
    <name type="scientific">Truepera radiovictrix (strain DSM 17093 / CIP 108686 / LMG 22925 / RQ-24)</name>
    <dbReference type="NCBI Taxonomy" id="649638"/>
    <lineage>
        <taxon>Bacteria</taxon>
        <taxon>Thermotogati</taxon>
        <taxon>Deinococcota</taxon>
        <taxon>Deinococci</taxon>
        <taxon>Trueperales</taxon>
        <taxon>Trueperaceae</taxon>
        <taxon>Truepera</taxon>
    </lineage>
</organism>
<evidence type="ECO:0000256" key="8">
    <source>
        <dbReference type="HAMAP-Rule" id="MF_00238"/>
    </source>
</evidence>
<evidence type="ECO:0000256" key="6">
    <source>
        <dbReference type="ARBA" id="ARBA00047615"/>
    </source>
</evidence>
<comment type="catalytic activity">
    <reaction evidence="7 8">
        <text>CMP + ATP = CDP + ADP</text>
        <dbReference type="Rhea" id="RHEA:11600"/>
        <dbReference type="ChEBI" id="CHEBI:30616"/>
        <dbReference type="ChEBI" id="CHEBI:58069"/>
        <dbReference type="ChEBI" id="CHEBI:60377"/>
        <dbReference type="ChEBI" id="CHEBI:456216"/>
        <dbReference type="EC" id="2.7.4.25"/>
    </reaction>
</comment>
<dbReference type="EC" id="2.7.4.25" evidence="8"/>
<dbReference type="NCBIfam" id="TIGR00017">
    <property type="entry name" value="cmk"/>
    <property type="match status" value="1"/>
</dbReference>
<evidence type="ECO:0000256" key="1">
    <source>
        <dbReference type="ARBA" id="ARBA00009427"/>
    </source>
</evidence>
<name>D7CU20_TRURR</name>
<dbReference type="AlphaFoldDB" id="D7CU20"/>
<dbReference type="CDD" id="cd02020">
    <property type="entry name" value="CMPK"/>
    <property type="match status" value="1"/>
</dbReference>
<dbReference type="GO" id="GO:0005737">
    <property type="term" value="C:cytoplasm"/>
    <property type="evidence" value="ECO:0007669"/>
    <property type="project" value="UniProtKB-SubCell"/>
</dbReference>
<keyword evidence="3 8" id="KW-0547">Nucleotide-binding</keyword>
<dbReference type="HOGENOM" id="CLU_079959_0_0_0"/>
<keyword evidence="8" id="KW-0963">Cytoplasm</keyword>
<dbReference type="InterPro" id="IPR011994">
    <property type="entry name" value="Cytidylate_kinase_dom"/>
</dbReference>
<protein>
    <recommendedName>
        <fullName evidence="8">Cytidylate kinase</fullName>
        <shortName evidence="8">CK</shortName>
        <ecNumber evidence="8">2.7.4.25</ecNumber>
    </recommendedName>
    <alternativeName>
        <fullName evidence="8">Cytidine monophosphate kinase</fullName>
        <shortName evidence="8">CMP kinase</shortName>
    </alternativeName>
</protein>